<dbReference type="InterPro" id="IPR045450">
    <property type="entry name" value="VMAP_C"/>
</dbReference>
<dbReference type="Pfam" id="PF19916">
    <property type="entry name" value="VMAP-M0"/>
    <property type="match status" value="1"/>
</dbReference>
<accession>A0A3E0GXC9</accession>
<feature type="domain" description="Effector-associated" evidence="2">
    <location>
        <begin position="17"/>
        <end position="85"/>
    </location>
</feature>
<feature type="domain" description="vWA-MoxR associated protein middle region 0" evidence="1">
    <location>
        <begin position="97"/>
        <end position="194"/>
    </location>
</feature>
<proteinExistence type="predicted"/>
<dbReference type="InterPro" id="IPR045431">
    <property type="entry name" value="EAD2"/>
</dbReference>
<reference evidence="4 5" key="1">
    <citation type="submission" date="2018-08" db="EMBL/GenBank/DDBJ databases">
        <title>Genomic Encyclopedia of Archaeal and Bacterial Type Strains, Phase II (KMG-II): from individual species to whole genera.</title>
        <authorList>
            <person name="Goeker M."/>
        </authorList>
    </citation>
    <scope>NUCLEOTIDE SEQUENCE [LARGE SCALE GENOMIC DNA]</scope>
    <source>
        <strain evidence="4 5">DSM 45791</strain>
    </source>
</reference>
<name>A0A3E0GXC9_9PSEU</name>
<dbReference type="Proteomes" id="UP000256269">
    <property type="component" value="Unassembled WGS sequence"/>
</dbReference>
<sequence length="449" mass="50234">MTSSLSRTDILGRIALALRDAQVLRDEASYRVLLSQVGDRLRQRFHPDDIVSVVHTLADHPSGIASLIDILAELEGPTDSVRLLRLLQSELDALDLFTEEDLLPLRELLHGQPIDMDAIAAAFPLHMLAGQRDAWPTFLHLSGYNSGPDGVPPCMAFVERVADRADADVAAALRSWNDRMAERFALTTQLSTVRRQTLPPGGGAAGIYLTMALEPDPLDSDIIRLSHWVQRGPGTDRLERGEDNLVTLADLPARTEELVKRIEATAGPAVTLEFVVPLALLNEPIARWFSDDELPSRHQVVVRSLERLRTPSLHLNWRRRWRQLKDDPTPQVLWARGTHGSMMRLSAELSLNYDVGCLVLSNPPAADSYQEIAVGLRMGIPVIMWHRHDCSTKAFSDTVSRLAEGPLHDLPTRLHDLRRRARPDERASEDVVVLWDDADRLAFWVDGRT</sequence>
<feature type="domain" description="vWA-MoxR associated protein C-terminal" evidence="3">
    <location>
        <begin position="224"/>
        <end position="438"/>
    </location>
</feature>
<comment type="caution">
    <text evidence="4">The sequence shown here is derived from an EMBL/GenBank/DDBJ whole genome shotgun (WGS) entry which is preliminary data.</text>
</comment>
<gene>
    <name evidence="4" type="ORF">BCF44_12425</name>
</gene>
<evidence type="ECO:0000259" key="1">
    <source>
        <dbReference type="Pfam" id="PF19916"/>
    </source>
</evidence>
<protein>
    <submittedName>
        <fullName evidence="4">Uncharacterized protein</fullName>
    </submittedName>
</protein>
<evidence type="ECO:0000313" key="5">
    <source>
        <dbReference type="Proteomes" id="UP000256269"/>
    </source>
</evidence>
<dbReference type="EMBL" id="QUNO01000024">
    <property type="protein sequence ID" value="REH29598.1"/>
    <property type="molecule type" value="Genomic_DNA"/>
</dbReference>
<dbReference type="Pfam" id="PF19956">
    <property type="entry name" value="EAD2"/>
    <property type="match status" value="1"/>
</dbReference>
<dbReference type="InterPro" id="IPR045555">
    <property type="entry name" value="VMAP-M0"/>
</dbReference>
<organism evidence="4 5">
    <name type="scientific">Kutzneria buriramensis</name>
    <dbReference type="NCBI Taxonomy" id="1045776"/>
    <lineage>
        <taxon>Bacteria</taxon>
        <taxon>Bacillati</taxon>
        <taxon>Actinomycetota</taxon>
        <taxon>Actinomycetes</taxon>
        <taxon>Pseudonocardiales</taxon>
        <taxon>Pseudonocardiaceae</taxon>
        <taxon>Kutzneria</taxon>
    </lineage>
</organism>
<evidence type="ECO:0000259" key="3">
    <source>
        <dbReference type="Pfam" id="PF20028"/>
    </source>
</evidence>
<evidence type="ECO:0000313" key="4">
    <source>
        <dbReference type="EMBL" id="REH29598.1"/>
    </source>
</evidence>
<dbReference type="RefSeq" id="WP_116181150.1">
    <property type="nucleotide sequence ID" value="NZ_CP144375.1"/>
</dbReference>
<dbReference type="OrthoDB" id="3867284at2"/>
<dbReference type="Pfam" id="PF20028">
    <property type="entry name" value="VMAP-C"/>
    <property type="match status" value="1"/>
</dbReference>
<dbReference type="AlphaFoldDB" id="A0A3E0GXC9"/>
<evidence type="ECO:0000259" key="2">
    <source>
        <dbReference type="Pfam" id="PF19956"/>
    </source>
</evidence>
<keyword evidence="5" id="KW-1185">Reference proteome</keyword>